<dbReference type="EMBL" id="VSSQ01000839">
    <property type="protein sequence ID" value="MPM02028.1"/>
    <property type="molecule type" value="Genomic_DNA"/>
</dbReference>
<proteinExistence type="predicted"/>
<evidence type="ECO:0000259" key="2">
    <source>
        <dbReference type="Pfam" id="PF01522"/>
    </source>
</evidence>
<sequence length="380" mass="42228">MKKRLTGMICAVIFLFLLLVSSASAADEVLFLALNDSLKDLTADYMPIRVNNIIYVPCTTFDQLTTGVNLGVFFGQDKAKGTVTLYSRDKTLIFDIGVGYSYDSSGSTYLYRATTRDGRTYLPAFAVCQFFGLDYSALSTDYGTLIRIKNSSVVLSDRFFVSSASNLMSIRLNEYLQSQAENATPAPGSSNNPVTPSPTGDRSSVKVYLAFRVDSGENLDKILDALEVRNVPALFFFRLSDLPQYDDIIRRMVGSGHQIGFLVSGDSAEEMNDQLDKCNNLLEQIAKMRSYLVLVDGEDRFRTALEQDGWLCWKYNVDGRSNGRGTYTLTNAIVNGVDSKRTYACVLMDDTGSIPDALPVVLRRLREAQYDIRLAVETSF</sequence>
<organism evidence="3">
    <name type="scientific">bioreactor metagenome</name>
    <dbReference type="NCBI Taxonomy" id="1076179"/>
    <lineage>
        <taxon>unclassified sequences</taxon>
        <taxon>metagenomes</taxon>
        <taxon>ecological metagenomes</taxon>
    </lineage>
</organism>
<dbReference type="SUPFAM" id="SSF88713">
    <property type="entry name" value="Glycoside hydrolase/deacetylase"/>
    <property type="match status" value="1"/>
</dbReference>
<dbReference type="Pfam" id="PF01522">
    <property type="entry name" value="Polysacc_deac_1"/>
    <property type="match status" value="1"/>
</dbReference>
<feature type="region of interest" description="Disordered" evidence="1">
    <location>
        <begin position="181"/>
        <end position="202"/>
    </location>
</feature>
<comment type="caution">
    <text evidence="3">The sequence shown here is derived from an EMBL/GenBank/DDBJ whole genome shotgun (WGS) entry which is preliminary data.</text>
</comment>
<gene>
    <name evidence="3" type="ORF">SDC9_48273</name>
</gene>
<accession>A0A644WEV6</accession>
<protein>
    <recommendedName>
        <fullName evidence="2">NodB homology domain-containing protein</fullName>
    </recommendedName>
</protein>
<dbReference type="InterPro" id="IPR002509">
    <property type="entry name" value="NODB_dom"/>
</dbReference>
<dbReference type="GO" id="GO:0005975">
    <property type="term" value="P:carbohydrate metabolic process"/>
    <property type="evidence" value="ECO:0007669"/>
    <property type="project" value="InterPro"/>
</dbReference>
<feature type="domain" description="NodB homology" evidence="2">
    <location>
        <begin position="205"/>
        <end position="286"/>
    </location>
</feature>
<dbReference type="Gene3D" id="3.20.20.370">
    <property type="entry name" value="Glycoside hydrolase/deacetylase"/>
    <property type="match status" value="1"/>
</dbReference>
<dbReference type="GO" id="GO:0016810">
    <property type="term" value="F:hydrolase activity, acting on carbon-nitrogen (but not peptide) bonds"/>
    <property type="evidence" value="ECO:0007669"/>
    <property type="project" value="InterPro"/>
</dbReference>
<dbReference type="InterPro" id="IPR011330">
    <property type="entry name" value="Glyco_hydro/deAcase_b/a-brl"/>
</dbReference>
<reference evidence="3" key="1">
    <citation type="submission" date="2019-08" db="EMBL/GenBank/DDBJ databases">
        <authorList>
            <person name="Kucharzyk K."/>
            <person name="Murdoch R.W."/>
            <person name="Higgins S."/>
            <person name="Loffler F."/>
        </authorList>
    </citation>
    <scope>NUCLEOTIDE SEQUENCE</scope>
</reference>
<evidence type="ECO:0000256" key="1">
    <source>
        <dbReference type="SAM" id="MobiDB-lite"/>
    </source>
</evidence>
<name>A0A644WEV6_9ZZZZ</name>
<evidence type="ECO:0000313" key="3">
    <source>
        <dbReference type="EMBL" id="MPM02028.1"/>
    </source>
</evidence>
<dbReference type="AlphaFoldDB" id="A0A644WEV6"/>